<dbReference type="InterPro" id="IPR008278">
    <property type="entry name" value="4-PPantetheinyl_Trfase_dom"/>
</dbReference>
<evidence type="ECO:0000256" key="1">
    <source>
        <dbReference type="ARBA" id="ARBA00010990"/>
    </source>
</evidence>
<feature type="compositionally biased region" description="Basic and acidic residues" evidence="3">
    <location>
        <begin position="234"/>
        <end position="245"/>
    </location>
</feature>
<feature type="compositionally biased region" description="Low complexity" evidence="3">
    <location>
        <begin position="7"/>
        <end position="20"/>
    </location>
</feature>
<evidence type="ECO:0000256" key="2">
    <source>
        <dbReference type="ARBA" id="ARBA00022679"/>
    </source>
</evidence>
<evidence type="ECO:0000259" key="5">
    <source>
        <dbReference type="Pfam" id="PF17837"/>
    </source>
</evidence>
<reference evidence="7" key="1">
    <citation type="submission" date="2024-08" db="EMBL/GenBank/DDBJ databases">
        <title>Description of the novel species Clavibacter lycopersicum isolated from tomato seeds.</title>
        <authorList>
            <person name="Arizala E.D."/>
            <person name="Dobhal S."/>
            <person name="Alvarez A."/>
            <person name="Arif M."/>
        </authorList>
    </citation>
    <scope>NUCLEOTIDE SEQUENCE [LARGE SCALE GENOMIC DNA]</scope>
    <source>
        <strain evidence="7">A6099</strain>
    </source>
</reference>
<feature type="region of interest" description="Disordered" evidence="3">
    <location>
        <begin position="234"/>
        <end position="259"/>
    </location>
</feature>
<evidence type="ECO:0000313" key="6">
    <source>
        <dbReference type="EMBL" id="UKF25303.1"/>
    </source>
</evidence>
<feature type="domain" description="4'-phosphopantetheinyl transferase N-terminal" evidence="5">
    <location>
        <begin position="55"/>
        <end position="114"/>
    </location>
</feature>
<evidence type="ECO:0000256" key="3">
    <source>
        <dbReference type="SAM" id="MobiDB-lite"/>
    </source>
</evidence>
<feature type="domain" description="4'-phosphopantetheinyl transferase" evidence="4">
    <location>
        <begin position="118"/>
        <end position="193"/>
    </location>
</feature>
<feature type="region of interest" description="Disordered" evidence="3">
    <location>
        <begin position="1"/>
        <end position="20"/>
    </location>
</feature>
<dbReference type="Gene3D" id="3.90.470.20">
    <property type="entry name" value="4'-phosphopantetheinyl transferase domain"/>
    <property type="match status" value="1"/>
</dbReference>
<gene>
    <name evidence="6" type="ORF">KYT88_00995</name>
</gene>
<dbReference type="InterPro" id="IPR041354">
    <property type="entry name" value="4PPT_N"/>
</dbReference>
<dbReference type="GO" id="GO:0016740">
    <property type="term" value="F:transferase activity"/>
    <property type="evidence" value="ECO:0007669"/>
    <property type="project" value="UniProtKB-KW"/>
</dbReference>
<dbReference type="EMBL" id="CP083439">
    <property type="protein sequence ID" value="UKF25303.1"/>
    <property type="molecule type" value="Genomic_DNA"/>
</dbReference>
<proteinExistence type="inferred from homology"/>
<dbReference type="PANTHER" id="PTHR12215">
    <property type="entry name" value="PHOSPHOPANTETHEINE TRANSFERASE"/>
    <property type="match status" value="1"/>
</dbReference>
<organism evidence="6 7">
    <name type="scientific">Clavibacter seminis</name>
    <dbReference type="NCBI Taxonomy" id="2860285"/>
    <lineage>
        <taxon>Bacteria</taxon>
        <taxon>Bacillati</taxon>
        <taxon>Actinomycetota</taxon>
        <taxon>Actinomycetes</taxon>
        <taxon>Micrococcales</taxon>
        <taxon>Microbacteriaceae</taxon>
        <taxon>Clavibacter</taxon>
    </lineage>
</organism>
<evidence type="ECO:0000313" key="7">
    <source>
        <dbReference type="Proteomes" id="UP001649473"/>
    </source>
</evidence>
<dbReference type="RefSeq" id="WP_237583728.1">
    <property type="nucleotide sequence ID" value="NZ_CP083439.1"/>
</dbReference>
<dbReference type="Proteomes" id="UP001649473">
    <property type="component" value="Chromosome"/>
</dbReference>
<accession>A0ABY3TCB9</accession>
<name>A0ABY3TCB9_9MICO</name>
<comment type="similarity">
    <text evidence="1">Belongs to the P-Pant transferase superfamily. Gsp/Sfp/HetI/AcpT family.</text>
</comment>
<dbReference type="Pfam" id="PF17837">
    <property type="entry name" value="4PPT_N"/>
    <property type="match status" value="1"/>
</dbReference>
<keyword evidence="7" id="KW-1185">Reference proteome</keyword>
<keyword evidence="2 6" id="KW-0808">Transferase</keyword>
<feature type="region of interest" description="Disordered" evidence="3">
    <location>
        <begin position="37"/>
        <end position="57"/>
    </location>
</feature>
<dbReference type="InterPro" id="IPR037143">
    <property type="entry name" value="4-PPantetheinyl_Trfase_dom_sf"/>
</dbReference>
<sequence length="259" mass="27566">MGLMRGRSATAAAAPQSAPRASVLLAGAAEMRELARRPLAHAADRERRDAMRSERARTRFTASRALAAELLARRGMPGTPRITADRRGRPLLPEGCGLSVSISHTDTWIAVAVSSSPSCGVDVQSPVDPARFPPVILESFLPPGWIGHLDRGPDPTRRFTRMWASVEAGLKWHGTGFAVGVDALAWRTDGRGSSVTDPATGRSARILVHDLDDGSALAFATAPCAPHEVEVGTLRDRLRLPDETPRSPASPTLPGRGTP</sequence>
<protein>
    <submittedName>
        <fullName evidence="6">4'-phosphopantetheinyl transferase superfamily protein</fullName>
    </submittedName>
</protein>
<dbReference type="InterPro" id="IPR050559">
    <property type="entry name" value="P-Pant_transferase_sf"/>
</dbReference>
<dbReference type="Pfam" id="PF01648">
    <property type="entry name" value="ACPS"/>
    <property type="match status" value="1"/>
</dbReference>
<dbReference type="PANTHER" id="PTHR12215:SF10">
    <property type="entry name" value="L-AMINOADIPATE-SEMIALDEHYDE DEHYDROGENASE-PHOSPHOPANTETHEINYL TRANSFERASE"/>
    <property type="match status" value="1"/>
</dbReference>
<evidence type="ECO:0000259" key="4">
    <source>
        <dbReference type="Pfam" id="PF01648"/>
    </source>
</evidence>
<dbReference type="SUPFAM" id="SSF56214">
    <property type="entry name" value="4'-phosphopantetheinyl transferase"/>
    <property type="match status" value="2"/>
</dbReference>